<protein>
    <recommendedName>
        <fullName evidence="3">DUF262 domain-containing protein</fullName>
    </recommendedName>
</protein>
<name>A0ABY4F5B2_9BACT</name>
<dbReference type="EMBL" id="CP095049">
    <property type="protein sequence ID" value="UOQ51862.1"/>
    <property type="molecule type" value="Genomic_DNA"/>
</dbReference>
<evidence type="ECO:0008006" key="3">
    <source>
        <dbReference type="Google" id="ProtNLM"/>
    </source>
</evidence>
<dbReference type="Proteomes" id="UP000831785">
    <property type="component" value="Chromosome"/>
</dbReference>
<sequence length="98" mass="11220">MLDLYLLDDSLPKPNRPIELNHIGGIEEKLFLQLQAEGIIEPWFDYYRDFRWGSEIVNRMLLKLPQKSAALQSPKQTNFIAILQKAVAAKSGLMAYAD</sequence>
<reference evidence="1 2" key="1">
    <citation type="submission" date="2022-04" db="EMBL/GenBank/DDBJ databases">
        <title>Hymenobacter sp. isolated from the air.</title>
        <authorList>
            <person name="Won M."/>
            <person name="Lee C.-M."/>
            <person name="Woen H.-Y."/>
            <person name="Kwon S.-W."/>
        </authorList>
    </citation>
    <scope>NUCLEOTIDE SEQUENCE [LARGE SCALE GENOMIC DNA]</scope>
    <source>
        <strain evidence="2">5116 S-27</strain>
    </source>
</reference>
<gene>
    <name evidence="1" type="ORF">MUN80_19120</name>
</gene>
<organism evidence="1 2">
    <name type="scientific">Hymenobacter cellulosivorans</name>
    <dbReference type="NCBI Taxonomy" id="2932249"/>
    <lineage>
        <taxon>Bacteria</taxon>
        <taxon>Pseudomonadati</taxon>
        <taxon>Bacteroidota</taxon>
        <taxon>Cytophagia</taxon>
        <taxon>Cytophagales</taxon>
        <taxon>Hymenobacteraceae</taxon>
        <taxon>Hymenobacter</taxon>
    </lineage>
</organism>
<dbReference type="RefSeq" id="WP_244715308.1">
    <property type="nucleotide sequence ID" value="NZ_CP095049.1"/>
</dbReference>
<accession>A0ABY4F5B2</accession>
<keyword evidence="2" id="KW-1185">Reference proteome</keyword>
<evidence type="ECO:0000313" key="1">
    <source>
        <dbReference type="EMBL" id="UOQ51862.1"/>
    </source>
</evidence>
<evidence type="ECO:0000313" key="2">
    <source>
        <dbReference type="Proteomes" id="UP000831785"/>
    </source>
</evidence>
<proteinExistence type="predicted"/>